<dbReference type="InterPro" id="IPR000008">
    <property type="entry name" value="C2_dom"/>
</dbReference>
<dbReference type="PROSITE" id="PS50004">
    <property type="entry name" value="C2"/>
    <property type="match status" value="1"/>
</dbReference>
<feature type="compositionally biased region" description="Polar residues" evidence="6">
    <location>
        <begin position="158"/>
        <end position="172"/>
    </location>
</feature>
<feature type="compositionally biased region" description="Acidic residues" evidence="6">
    <location>
        <begin position="1077"/>
        <end position="1086"/>
    </location>
</feature>
<evidence type="ECO:0000256" key="6">
    <source>
        <dbReference type="SAM" id="MobiDB-lite"/>
    </source>
</evidence>
<evidence type="ECO:0000256" key="7">
    <source>
        <dbReference type="SAM" id="Phobius"/>
    </source>
</evidence>
<keyword evidence="2 7" id="KW-0812">Transmembrane</keyword>
<proteinExistence type="predicted"/>
<dbReference type="PANTHER" id="PTHR47348">
    <property type="entry name" value="MEIOTICALLY UP-REGULATED GENE 190 PROTEIN"/>
    <property type="match status" value="1"/>
</dbReference>
<dbReference type="Pfam" id="PF00168">
    <property type="entry name" value="C2"/>
    <property type="match status" value="1"/>
</dbReference>
<dbReference type="CDD" id="cd21676">
    <property type="entry name" value="SMP_Mug190"/>
    <property type="match status" value="1"/>
</dbReference>
<dbReference type="GO" id="GO:0061817">
    <property type="term" value="P:endoplasmic reticulum-plasma membrane tethering"/>
    <property type="evidence" value="ECO:0007669"/>
    <property type="project" value="InterPro"/>
</dbReference>
<name>A0AAV5GZX1_9BASI</name>
<feature type="region of interest" description="Disordered" evidence="6">
    <location>
        <begin position="158"/>
        <end position="211"/>
    </location>
</feature>
<keyword evidence="5 7" id="KW-1133">Transmembrane helix</keyword>
<dbReference type="Proteomes" id="UP001342314">
    <property type="component" value="Unassembled WGS sequence"/>
</dbReference>
<reference evidence="9 10" key="1">
    <citation type="submission" date="2021-12" db="EMBL/GenBank/DDBJ databases">
        <title>High titer production of polyol ester of fatty acids by Rhodotorula paludigena BS15 towards product separation-free biomass refinery.</title>
        <authorList>
            <person name="Mano J."/>
            <person name="Ono H."/>
            <person name="Tanaka T."/>
            <person name="Naito K."/>
            <person name="Sushida H."/>
            <person name="Ike M."/>
            <person name="Tokuyasu K."/>
            <person name="Kitaoka M."/>
        </authorList>
    </citation>
    <scope>NUCLEOTIDE SEQUENCE [LARGE SCALE GENOMIC DNA]</scope>
    <source>
        <strain evidence="9 10">BS15</strain>
    </source>
</reference>
<feature type="compositionally biased region" description="Basic residues" evidence="6">
    <location>
        <begin position="1103"/>
        <end position="1130"/>
    </location>
</feature>
<keyword evidence="3" id="KW-0677">Repeat</keyword>
<keyword evidence="7" id="KW-0472">Membrane</keyword>
<evidence type="ECO:0000256" key="3">
    <source>
        <dbReference type="ARBA" id="ARBA00022737"/>
    </source>
</evidence>
<dbReference type="InterPro" id="IPR035892">
    <property type="entry name" value="C2_domain_sf"/>
</dbReference>
<evidence type="ECO:0000256" key="5">
    <source>
        <dbReference type="ARBA" id="ARBA00022989"/>
    </source>
</evidence>
<feature type="transmembrane region" description="Helical" evidence="7">
    <location>
        <begin position="57"/>
        <end position="75"/>
    </location>
</feature>
<keyword evidence="10" id="KW-1185">Reference proteome</keyword>
<evidence type="ECO:0000313" key="10">
    <source>
        <dbReference type="Proteomes" id="UP001342314"/>
    </source>
</evidence>
<feature type="compositionally biased region" description="Basic and acidic residues" evidence="6">
    <location>
        <begin position="1045"/>
        <end position="1075"/>
    </location>
</feature>
<feature type="transmembrane region" description="Helical" evidence="7">
    <location>
        <begin position="31"/>
        <end position="50"/>
    </location>
</feature>
<dbReference type="InterPro" id="IPR037765">
    <property type="entry name" value="C2B_Tricalbin"/>
</dbReference>
<dbReference type="SUPFAM" id="SSF49562">
    <property type="entry name" value="C2 domain (Calcium/lipid-binding domain, CaLB)"/>
    <property type="match status" value="1"/>
</dbReference>
<feature type="region of interest" description="Disordered" evidence="6">
    <location>
        <begin position="601"/>
        <end position="624"/>
    </location>
</feature>
<evidence type="ECO:0000256" key="2">
    <source>
        <dbReference type="ARBA" id="ARBA00022692"/>
    </source>
</evidence>
<evidence type="ECO:0000256" key="4">
    <source>
        <dbReference type="ARBA" id="ARBA00022824"/>
    </source>
</evidence>
<feature type="domain" description="C2" evidence="8">
    <location>
        <begin position="648"/>
        <end position="788"/>
    </location>
</feature>
<feature type="region of interest" description="Disordered" evidence="6">
    <location>
        <begin position="1045"/>
        <end position="1146"/>
    </location>
</feature>
<dbReference type="GO" id="GO:0005789">
    <property type="term" value="C:endoplasmic reticulum membrane"/>
    <property type="evidence" value="ECO:0007669"/>
    <property type="project" value="UniProtKB-SubCell"/>
</dbReference>
<dbReference type="PANTHER" id="PTHR47348:SF3">
    <property type="entry name" value="MEIOTICALLY UP-REGULATED GENE 190 PROTEIN"/>
    <property type="match status" value="1"/>
</dbReference>
<dbReference type="EMBL" id="BQKY01000016">
    <property type="protein sequence ID" value="GJN94043.1"/>
    <property type="molecule type" value="Genomic_DNA"/>
</dbReference>
<sequence>MPQHTDDKHLDAAVPIVNRRADTDQVEREEATVVVAGAIVATVVAANVLIIKWEYRVVVSVLVTASAFYLLTQNLRGISRDYATRSADLLHGPLLRPPPTSDEHPHGDKVEFESVEWLNAVMDRLWPIVDRQLFVAAIDLMEDEMKSLMPGVIRNAAQATEPSEPAGTTTSAFADPTLPRPAPLAADAEEQDDSAEAAGAAGDRGEEGRPSVELECEFGYRRKVDVQGSDGEAREGDGKKGKVEATDPTENIHFVAYLGIGLHKLTTIPFPVLISISSLRGCARLRLSFTPEPPFVKTAVVSLREMPIVEIAAYPLKSAIDVVPLPLVRTMVAQAIQSTIAKFVAPRRYALDVRKMLLGGDVAIKTRTIGIVVLVVHRAHLSSPPSSTPSTSSQGNKHPLHAALPLTSLSRATGSVDPCVEVSWAGMGKVLYVTKIVRKVKLGPGRRPLGGRTDKEGKEGEEEHEEREARWEEMCFVRLPREPVDDGAKCEAFLWFGDQECPLKRLARAGFDCAFSTTSESAPAILSCGSTKRAIKFSCLGYLDLPIRSLHNKPGEWRLHRSGELKPDLPPSQRDDVGNTVGTLEYSAAFFPLLERLPRPRDREQQWHGDARNEDRKTNLYEGVDLSERAAEPDAEHEHNKRTRLDAIKDLLSGRAPAPDSHPSGILSFQVHSIAELQLDKRVGPLKAGMKRLKPGAGSKAMRRAELPSSYVQAFLNDEMVYRTKLEPFSNAPYFGSGSEAFVRDWKEANLSFAVMDYRDRDHDVLAGYVSINLQNVLQEQAQLSKWYPLLGGSGSGRLRLSILWKPLALDMHPNLREWSVGTLQLVSASISGLREQNFAGRLVFKPDKGDPAEVAALERQTGDPSLASDDRIDFDLSSTPVSLPILSRISPVEVTLQGIATSGLKSGKRALASAVYHVNDIRRGGGQEIKIRLSSERHDVLPDLGPLPSLLGKQDGEDDEHAVEHHRVDDTFVDAADVPPSLANVGTTGSESSFAPPTVLTLRARWHPGLSSAHANLVLSASSSARAAYQLYLHRRDYEAQLRREARGEDTHGPDSDDEGETGKADLGEERGGVDADWENTDQDGEQGGQGMDEIEGQRDGTRKRKGGSLRWVRHNAKVFGRRLKKKREHGTGDIAPETEIQAAL</sequence>
<accession>A0AAV5GZX1</accession>
<evidence type="ECO:0000259" key="8">
    <source>
        <dbReference type="PROSITE" id="PS50004"/>
    </source>
</evidence>
<dbReference type="Gene3D" id="2.60.40.150">
    <property type="entry name" value="C2 domain"/>
    <property type="match status" value="1"/>
</dbReference>
<comment type="subcellular location">
    <subcellularLocation>
        <location evidence="1">Endoplasmic reticulum membrane</location>
    </subcellularLocation>
</comment>
<organism evidence="9 10">
    <name type="scientific">Rhodotorula paludigena</name>
    <dbReference type="NCBI Taxonomy" id="86838"/>
    <lineage>
        <taxon>Eukaryota</taxon>
        <taxon>Fungi</taxon>
        <taxon>Dikarya</taxon>
        <taxon>Basidiomycota</taxon>
        <taxon>Pucciniomycotina</taxon>
        <taxon>Microbotryomycetes</taxon>
        <taxon>Sporidiobolales</taxon>
        <taxon>Sporidiobolaceae</taxon>
        <taxon>Rhodotorula</taxon>
    </lineage>
</organism>
<dbReference type="CDD" id="cd04052">
    <property type="entry name" value="C2B_Tricalbin-like"/>
    <property type="match status" value="1"/>
</dbReference>
<feature type="region of interest" description="Disordered" evidence="6">
    <location>
        <begin position="444"/>
        <end position="466"/>
    </location>
</feature>
<protein>
    <recommendedName>
        <fullName evidence="8">C2 domain-containing protein</fullName>
    </recommendedName>
</protein>
<dbReference type="Pfam" id="PF25669">
    <property type="entry name" value="SMP_MUG190-like"/>
    <property type="match status" value="1"/>
</dbReference>
<evidence type="ECO:0000313" key="9">
    <source>
        <dbReference type="EMBL" id="GJN94043.1"/>
    </source>
</evidence>
<evidence type="ECO:0000256" key="1">
    <source>
        <dbReference type="ARBA" id="ARBA00004586"/>
    </source>
</evidence>
<dbReference type="AlphaFoldDB" id="A0AAV5GZX1"/>
<keyword evidence="4" id="KW-0256">Endoplasmic reticulum</keyword>
<gene>
    <name evidence="9" type="ORF">Rhopal_007106-T1</name>
</gene>
<feature type="compositionally biased region" description="Basic and acidic residues" evidence="6">
    <location>
        <begin position="601"/>
        <end position="619"/>
    </location>
</feature>
<comment type="caution">
    <text evidence="9">The sequence shown here is derived from an EMBL/GenBank/DDBJ whole genome shotgun (WGS) entry which is preliminary data.</text>
</comment>